<evidence type="ECO:0000313" key="2">
    <source>
        <dbReference type="EMBL" id="TBU12996.1"/>
    </source>
</evidence>
<reference evidence="2 3" key="1">
    <citation type="submission" date="2017-12" db="EMBL/GenBank/DDBJ databases">
        <authorList>
            <person name="Pombert J.-F."/>
            <person name="Haag K.L."/>
            <person name="Ebert D."/>
        </authorList>
    </citation>
    <scope>NUCLEOTIDE SEQUENCE [LARGE SCALE GENOMIC DNA]</scope>
    <source>
        <strain evidence="2">IL-G-3</strain>
    </source>
</reference>
<feature type="compositionally biased region" description="Low complexity" evidence="1">
    <location>
        <begin position="65"/>
        <end position="78"/>
    </location>
</feature>
<dbReference type="OrthoDB" id="10258882at2759"/>
<gene>
    <name evidence="2" type="ORF">CWI38_0563p0030</name>
</gene>
<feature type="region of interest" description="Disordered" evidence="1">
    <location>
        <begin position="50"/>
        <end position="90"/>
    </location>
</feature>
<evidence type="ECO:0000256" key="1">
    <source>
        <dbReference type="SAM" id="MobiDB-lite"/>
    </source>
</evidence>
<evidence type="ECO:0000313" key="3">
    <source>
        <dbReference type="Proteomes" id="UP000292282"/>
    </source>
</evidence>
<protein>
    <submittedName>
        <fullName evidence="2">Uncharacterized protein</fullName>
    </submittedName>
</protein>
<organism evidence="2 3">
    <name type="scientific">Hamiltosporidium tvaerminnensis</name>
    <dbReference type="NCBI Taxonomy" id="1176355"/>
    <lineage>
        <taxon>Eukaryota</taxon>
        <taxon>Fungi</taxon>
        <taxon>Fungi incertae sedis</taxon>
        <taxon>Microsporidia</taxon>
        <taxon>Dubosqiidae</taxon>
        <taxon>Hamiltosporidium</taxon>
    </lineage>
</organism>
<feature type="compositionally biased region" description="Basic and acidic residues" evidence="1">
    <location>
        <begin position="53"/>
        <end position="64"/>
    </location>
</feature>
<comment type="caution">
    <text evidence="2">The sequence shown here is derived from an EMBL/GenBank/DDBJ whole genome shotgun (WGS) entry which is preliminary data.</text>
</comment>
<dbReference type="VEuPathDB" id="MicrosporidiaDB:CWI38_0563p0030"/>
<name>A0A4Q9LXA0_9MICR</name>
<proteinExistence type="predicted"/>
<sequence>MFAFLLVKYAKSAKRESKEELTLLFEKDDLLSANNKIFFAYPIQDAYGSSRSKRSENYRRDDSSSRYSTGSSDDSSSTIDRRVRHHSKTKKKIYISRGESKPNPNDAYHLLDDRISRSEKRIVNIQKRSDKSSSKSLKTNVGKSLAHFRKELDCLKREYKDRYLTPDEIRQLENKMDDIENSLFKLEESADKKGGYKYLKKFGDSKENQTHMTNIKSAEPCYTRLDATKLYYAINQHAILSVIYHIGLDDTVSAVLVKNKVDLSAGLKSVYVCR</sequence>
<dbReference type="Proteomes" id="UP000292282">
    <property type="component" value="Unassembled WGS sequence"/>
</dbReference>
<accession>A0A4Q9LXA0</accession>
<keyword evidence="3" id="KW-1185">Reference proteome</keyword>
<dbReference type="EMBL" id="PITK01000563">
    <property type="protein sequence ID" value="TBU12996.1"/>
    <property type="molecule type" value="Genomic_DNA"/>
</dbReference>
<dbReference type="AlphaFoldDB" id="A0A4Q9LXA0"/>